<keyword evidence="4" id="KW-0472">Membrane</keyword>
<dbReference type="Proteomes" id="UP001286313">
    <property type="component" value="Unassembled WGS sequence"/>
</dbReference>
<organism evidence="6 7">
    <name type="scientific">Petrolisthes cinctipes</name>
    <name type="common">Flat porcelain crab</name>
    <dbReference type="NCBI Taxonomy" id="88211"/>
    <lineage>
        <taxon>Eukaryota</taxon>
        <taxon>Metazoa</taxon>
        <taxon>Ecdysozoa</taxon>
        <taxon>Arthropoda</taxon>
        <taxon>Crustacea</taxon>
        <taxon>Multicrustacea</taxon>
        <taxon>Malacostraca</taxon>
        <taxon>Eumalacostraca</taxon>
        <taxon>Eucarida</taxon>
        <taxon>Decapoda</taxon>
        <taxon>Pleocyemata</taxon>
        <taxon>Anomura</taxon>
        <taxon>Galatheoidea</taxon>
        <taxon>Porcellanidae</taxon>
        <taxon>Petrolisthes</taxon>
    </lineage>
</organism>
<reference evidence="6" key="1">
    <citation type="submission" date="2023-10" db="EMBL/GenBank/DDBJ databases">
        <title>Genome assemblies of two species of porcelain crab, Petrolisthes cinctipes and Petrolisthes manimaculis (Anomura: Porcellanidae).</title>
        <authorList>
            <person name="Angst P."/>
        </authorList>
    </citation>
    <scope>NUCLEOTIDE SEQUENCE</scope>
    <source>
        <strain evidence="6">PB745_01</strain>
        <tissue evidence="6">Gill</tissue>
    </source>
</reference>
<dbReference type="Pfam" id="PF13432">
    <property type="entry name" value="TPR_16"/>
    <property type="match status" value="1"/>
</dbReference>
<evidence type="ECO:0000256" key="4">
    <source>
        <dbReference type="SAM" id="Phobius"/>
    </source>
</evidence>
<evidence type="ECO:0000256" key="1">
    <source>
        <dbReference type="ARBA" id="ARBA00007730"/>
    </source>
</evidence>
<proteinExistence type="inferred from homology"/>
<feature type="region of interest" description="Disordered" evidence="3">
    <location>
        <begin position="283"/>
        <end position="401"/>
    </location>
</feature>
<comment type="caution">
    <text evidence="6">The sequence shown here is derived from an EMBL/GenBank/DDBJ whole genome shotgun (WGS) entry which is preliminary data.</text>
</comment>
<feature type="compositionally biased region" description="Basic and acidic residues" evidence="3">
    <location>
        <begin position="580"/>
        <end position="589"/>
    </location>
</feature>
<evidence type="ECO:0000313" key="6">
    <source>
        <dbReference type="EMBL" id="KAK3867180.1"/>
    </source>
</evidence>
<dbReference type="Gene3D" id="2.60.120.330">
    <property type="entry name" value="B-lactam Antibiotic, Isopenicillin N Synthase, Chain"/>
    <property type="match status" value="1"/>
</dbReference>
<dbReference type="PROSITE" id="PS50005">
    <property type="entry name" value="TPR"/>
    <property type="match status" value="1"/>
</dbReference>
<dbReference type="AlphaFoldDB" id="A0AAE1F495"/>
<feature type="compositionally biased region" description="Acidic residues" evidence="3">
    <location>
        <begin position="382"/>
        <end position="392"/>
    </location>
</feature>
<comment type="similarity">
    <text evidence="1">Belongs to the aspartyl/asparaginyl beta-hydroxylase family.</text>
</comment>
<dbReference type="SUPFAM" id="SSF48452">
    <property type="entry name" value="TPR-like"/>
    <property type="match status" value="1"/>
</dbReference>
<feature type="compositionally biased region" description="Low complexity" evidence="3">
    <location>
        <begin position="109"/>
        <end position="118"/>
    </location>
</feature>
<feature type="region of interest" description="Disordered" evidence="3">
    <location>
        <begin position="477"/>
        <end position="529"/>
    </location>
</feature>
<feature type="region of interest" description="Disordered" evidence="3">
    <location>
        <begin position="558"/>
        <end position="604"/>
    </location>
</feature>
<keyword evidence="4" id="KW-1133">Transmembrane helix</keyword>
<dbReference type="Pfam" id="PF13174">
    <property type="entry name" value="TPR_6"/>
    <property type="match status" value="1"/>
</dbReference>
<keyword evidence="2" id="KW-0802">TPR repeat</keyword>
<name>A0AAE1F495_PETCI</name>
<evidence type="ECO:0000259" key="5">
    <source>
        <dbReference type="Pfam" id="PF05118"/>
    </source>
</evidence>
<accession>A0AAE1F495</accession>
<keyword evidence="4" id="KW-0812">Transmembrane</keyword>
<feature type="compositionally biased region" description="Gly residues" evidence="3">
    <location>
        <begin position="41"/>
        <end position="50"/>
    </location>
</feature>
<feature type="compositionally biased region" description="Acidic residues" evidence="3">
    <location>
        <begin position="485"/>
        <end position="497"/>
    </location>
</feature>
<dbReference type="Pfam" id="PF05118">
    <property type="entry name" value="Asp_Arg_Hydrox"/>
    <property type="match status" value="1"/>
</dbReference>
<dbReference type="InterPro" id="IPR011990">
    <property type="entry name" value="TPR-like_helical_dom_sf"/>
</dbReference>
<gene>
    <name evidence="6" type="ORF">Pcinc_027331</name>
</gene>
<keyword evidence="7" id="KW-1185">Reference proteome</keyword>
<dbReference type="InterPro" id="IPR027443">
    <property type="entry name" value="IPNS-like_sf"/>
</dbReference>
<dbReference type="InterPro" id="IPR019734">
    <property type="entry name" value="TPR_rpt"/>
</dbReference>
<feature type="compositionally biased region" description="Low complexity" evidence="3">
    <location>
        <begin position="503"/>
        <end position="513"/>
    </location>
</feature>
<evidence type="ECO:0000313" key="7">
    <source>
        <dbReference type="Proteomes" id="UP001286313"/>
    </source>
</evidence>
<evidence type="ECO:0000256" key="2">
    <source>
        <dbReference type="PROSITE-ProRule" id="PRU00339"/>
    </source>
</evidence>
<protein>
    <recommendedName>
        <fullName evidence="5">Aspartyl/asparaginy/proline hydroxylase domain-containing protein</fullName>
    </recommendedName>
</protein>
<dbReference type="PANTHER" id="PTHR12366">
    <property type="entry name" value="ASPARTYL/ASPARAGINYL BETA-HYDROXYLASE"/>
    <property type="match status" value="1"/>
</dbReference>
<dbReference type="GO" id="GO:0062101">
    <property type="term" value="F:peptidyl-aspartic acid 3-dioxygenase activity"/>
    <property type="evidence" value="ECO:0007669"/>
    <property type="project" value="InterPro"/>
</dbReference>
<feature type="compositionally biased region" description="Acidic residues" evidence="3">
    <location>
        <begin position="301"/>
        <end position="373"/>
    </location>
</feature>
<dbReference type="EMBL" id="JAWQEG010003262">
    <property type="protein sequence ID" value="KAK3867180.1"/>
    <property type="molecule type" value="Genomic_DNA"/>
</dbReference>
<feature type="region of interest" description="Disordered" evidence="3">
    <location>
        <begin position="100"/>
        <end position="124"/>
    </location>
</feature>
<dbReference type="Gene3D" id="1.25.40.10">
    <property type="entry name" value="Tetratricopeptide repeat domain"/>
    <property type="match status" value="1"/>
</dbReference>
<dbReference type="SMART" id="SM00028">
    <property type="entry name" value="TPR"/>
    <property type="match status" value="3"/>
</dbReference>
<evidence type="ECO:0000256" key="3">
    <source>
        <dbReference type="SAM" id="MobiDB-lite"/>
    </source>
</evidence>
<feature type="transmembrane region" description="Helical" evidence="4">
    <location>
        <begin position="55"/>
        <end position="77"/>
    </location>
</feature>
<dbReference type="InterPro" id="IPR039038">
    <property type="entry name" value="ASPH"/>
</dbReference>
<sequence length="1112" mass="123882">MEENERDKIKREDEIEDDLVEVKNMKVAVNGTHRRQSGSSNGSGGGSSGSEGSGVVAKVVFLVLLVALSAVVALILVELRGKKAGLQETIPVVPEPVVEVPDEPPMLEEPPAATEESLPAPPPAPPILQEAEAEEYEPLEATPPLEDYIKVSPEVVEEVVEEPVEVKVEAKVEAPAPVVEEADEAPEVAEEVPEVVEEVVETPQVVEIVEEVEAPLEEEEAVEVEEEVVDTPAVEEVVEVVVEETPIVEVVNVVEEEVIPVEIVVEEEVPVVEVVEVVEEVPAPAEEVEEAAPAEEIATPAEEEAAAPVEDETTDDVQEETASSPEEEEEVAPAEEEVAAPVVEEPEVEEEQKEVEKEEEAEDEEEDDDEEEEDKKPVVADSNEEDEDEEDWSQFGKEGNNKALTEAYLGVESLASEILATDPNNPMVAQLTPHLSGVLRAMEEGQTEGLLDTLKHIEVILEDVKKRLDEKLPINIPEAPLAKEQEEEEHEQEEEAEEKIGSVEAEPAAEAVPDYVFPPEPEPEAEVLEAEPQVVNEPGVEEAVEASEQVEEAVEVPAQEEEVLEVPAQEEAVEVPVQEEEVKIEGKLEEQEEGESLQENSVPESVIAEVEAQVIPPEVAAEGEHSQVSLPEVVVEIEAPSPSIGEDPTPVEEVVPDPIHIEPLQEPAQKEQPPAYEKADITSDLDNTLREELDKAEELQARNPAQALNSFGAILHLHPNSARAMYGRARCLDSLAEEEQSNTKLDRAILTYRGVVDLADEHPTLVPLKLLLLAAERCIDRMQFRGMTSKALRVQQRLLQRFPEDVNLRNKMGLSYVMMSQYAAAKEVFETVLNKWPNNGFALVHYGYVLRTHDQNNTGAAWYLSRGIESREEGTQDSRFYYGLGDVLQRLGKSQEAYKVYDEAVEKGMLMSRYQRSLYNVDRLTSRPLWTHEQTTYHLFFRNLEQNWELIRDEAIAIMNMPPQNGFLMERENLRETGEWKMFELFSRGRKLTANCVNAPQTCALIENFAPASGCKRGQVKFSLLEPGTHVHSHTGPTNCRLRAHLGLVVPDGVRLRVIDEIIKWEEGKIFIFDDSFEHEVWNEGNETRLVLLIDVWHPDLTEHERRTLDAI</sequence>
<feature type="repeat" description="TPR" evidence="2">
    <location>
        <begin position="806"/>
        <end position="839"/>
    </location>
</feature>
<dbReference type="PANTHER" id="PTHR12366:SF29">
    <property type="entry name" value="ASPARTYL BETA-HYDROXYLASE, ISOFORM L"/>
    <property type="match status" value="1"/>
</dbReference>
<feature type="domain" description="Aspartyl/asparaginy/proline hydroxylase" evidence="5">
    <location>
        <begin position="945"/>
        <end position="1099"/>
    </location>
</feature>
<dbReference type="GO" id="GO:0005783">
    <property type="term" value="C:endoplasmic reticulum"/>
    <property type="evidence" value="ECO:0007669"/>
    <property type="project" value="TreeGrafter"/>
</dbReference>
<dbReference type="InterPro" id="IPR007803">
    <property type="entry name" value="Asp/Arg/Pro-Hydrxlase"/>
</dbReference>
<feature type="region of interest" description="Disordered" evidence="3">
    <location>
        <begin position="26"/>
        <end position="50"/>
    </location>
</feature>
<dbReference type="SUPFAM" id="SSF51197">
    <property type="entry name" value="Clavaminate synthase-like"/>
    <property type="match status" value="1"/>
</dbReference>